<dbReference type="EMBL" id="JACHXV010000036">
    <property type="protein sequence ID" value="MBB3175482.1"/>
    <property type="molecule type" value="Genomic_DNA"/>
</dbReference>
<dbReference type="RefSeq" id="WP_176623247.1">
    <property type="nucleotide sequence ID" value="NZ_JABXXQ010000095.1"/>
</dbReference>
<organism evidence="1 3">
    <name type="scientific">Endobacter medicaginis</name>
    <dbReference type="NCBI Taxonomy" id="1181271"/>
    <lineage>
        <taxon>Bacteria</taxon>
        <taxon>Pseudomonadati</taxon>
        <taxon>Pseudomonadota</taxon>
        <taxon>Alphaproteobacteria</taxon>
        <taxon>Acetobacterales</taxon>
        <taxon>Acetobacteraceae</taxon>
        <taxon>Endobacter</taxon>
    </lineage>
</organism>
<dbReference type="Gene3D" id="3.40.50.300">
    <property type="entry name" value="P-loop containing nucleotide triphosphate hydrolases"/>
    <property type="match status" value="1"/>
</dbReference>
<evidence type="ECO:0000313" key="1">
    <source>
        <dbReference type="EMBL" id="MBB3175482.1"/>
    </source>
</evidence>
<reference evidence="1 3" key="2">
    <citation type="submission" date="2020-08" db="EMBL/GenBank/DDBJ databases">
        <title>Genomic Encyclopedia of Type Strains, Phase III (KMG-III): the genomes of soil and plant-associated and newly described type strains.</title>
        <authorList>
            <person name="Whitman W."/>
        </authorList>
    </citation>
    <scope>NUCLEOTIDE SEQUENCE [LARGE SCALE GENOMIC DNA]</scope>
    <source>
        <strain evidence="1 3">CECT 8088</strain>
    </source>
</reference>
<evidence type="ECO:0000313" key="4">
    <source>
        <dbReference type="Proteomes" id="UP000565205"/>
    </source>
</evidence>
<gene>
    <name evidence="1" type="ORF">FHR90_003338</name>
    <name evidence="2" type="ORF">HUK83_06765</name>
</gene>
<name>A0A839V7F8_9PROT</name>
<dbReference type="InterPro" id="IPR027417">
    <property type="entry name" value="P-loop_NTPase"/>
</dbReference>
<dbReference type="EMBL" id="JABXXQ010000095">
    <property type="protein sequence ID" value="NVN30036.1"/>
    <property type="molecule type" value="Genomic_DNA"/>
</dbReference>
<proteinExistence type="predicted"/>
<reference evidence="2 4" key="1">
    <citation type="submission" date="2020-06" db="EMBL/GenBank/DDBJ databases">
        <title>Description of novel acetic acid bacteria.</title>
        <authorList>
            <person name="Sombolestani A."/>
        </authorList>
    </citation>
    <scope>NUCLEOTIDE SEQUENCE [LARGE SCALE GENOMIC DNA]</scope>
    <source>
        <strain evidence="2 4">LMG 26838</strain>
    </source>
</reference>
<evidence type="ECO:0000313" key="2">
    <source>
        <dbReference type="EMBL" id="NVN30036.1"/>
    </source>
</evidence>
<dbReference type="Gene3D" id="3.30.420.280">
    <property type="match status" value="1"/>
</dbReference>
<comment type="caution">
    <text evidence="1">The sequence shown here is derived from an EMBL/GenBank/DDBJ whole genome shotgun (WGS) entry which is preliminary data.</text>
</comment>
<protein>
    <submittedName>
        <fullName evidence="2">Terminase</fullName>
    </submittedName>
</protein>
<dbReference type="Proteomes" id="UP000557688">
    <property type="component" value="Unassembled WGS sequence"/>
</dbReference>
<sequence length="436" mass="49220">MPRTTRKVPKQLEQRARLTAPQGLIYRAGWQPDARFRTAVCGRRFGKTFLAVEEMRRACRLAVQRNVPPENEIWYAAPNFKQAKRVFWRRLKRGIPSTWLASKPNETDCSMLLTSGHIVRCVGLDNYDALRGSGLWFVIVDEWADCPPEAWTETLQPMLSTTSGHALFIGTPKGYDHLRDSYIDGQPGGSLDARSFMFTTLQGGQVSTDELQKARSRLDPRTFRQEYEASFETFAGRVLYAFNRADSVRPMPLDANRPLLLGIDFNVNPMSCSVWHQAGDVLHQVDEIVLPSSNTDDLVAEIRRRYARNGLLQHITAYPDPAGAQRRTSAGGRTDIAILQASGMRVVAMSSHPLVRDRLNITNARFCSADGSRRAFVDPRCVKSIECYERLAYREGTNEPDKSSGYDHLVDCCGYLMFGLYAYKSPQAQHINVFGR</sequence>
<dbReference type="AlphaFoldDB" id="A0A839V7F8"/>
<evidence type="ECO:0000313" key="3">
    <source>
        <dbReference type="Proteomes" id="UP000557688"/>
    </source>
</evidence>
<dbReference type="Proteomes" id="UP000565205">
    <property type="component" value="Unassembled WGS sequence"/>
</dbReference>
<accession>A0A839V7F8</accession>
<keyword evidence="3" id="KW-1185">Reference proteome</keyword>